<sequence length="312" mass="34561">MLERKILQAAATWYVQLHAAPPSEAERLGWQAWLAQDARHAQAWARVEKLQRQLGHLPEEVALPTLAGVRARRRAVAKVLGLLLAAGATGWGLHIIEPISSRMAQHRTAKGERRHLRLADGGVLDINTDSAVDIRYGAGLREIQVHRGEVLIQTAADPQGRPFVVHTPQGSVRALGTRFSVRSEGQQSVVQVLEHAVEVRPAAAANRLMRLEAGQRVAFNRERVDAPEPGARDSDAWVRGMLMAVEWRLVDLVAELQRYRTGRLLCSDAVAGLRVSGGFRLDDTDTVLENLAASLPVRVHYLTRYWVRIDAV</sequence>
<gene>
    <name evidence="4" type="ORF">HU737_001055</name>
    <name evidence="3" type="ORF">HU737_07630</name>
</gene>
<evidence type="ECO:0000313" key="4">
    <source>
        <dbReference type="EMBL" id="MBV4534563.1"/>
    </source>
</evidence>
<dbReference type="PANTHER" id="PTHR30273">
    <property type="entry name" value="PERIPLASMIC SIGNAL SENSOR AND SIGMA FACTOR ACTIVATOR FECR-RELATED"/>
    <property type="match status" value="1"/>
</dbReference>
<dbReference type="GO" id="GO:0016989">
    <property type="term" value="F:sigma factor antagonist activity"/>
    <property type="evidence" value="ECO:0007669"/>
    <property type="project" value="TreeGrafter"/>
</dbReference>
<dbReference type="PANTHER" id="PTHR30273:SF2">
    <property type="entry name" value="PROTEIN FECR"/>
    <property type="match status" value="1"/>
</dbReference>
<dbReference type="EMBL" id="JABWRE020000001">
    <property type="protein sequence ID" value="MBV4534563.1"/>
    <property type="molecule type" value="Genomic_DNA"/>
</dbReference>
<dbReference type="EMBL" id="JABWRE010000004">
    <property type="protein sequence ID" value="MBC3440544.1"/>
    <property type="molecule type" value="Genomic_DNA"/>
</dbReference>
<name>A0A923JV02_9PSED</name>
<dbReference type="Pfam" id="PF16220">
    <property type="entry name" value="DUF4880"/>
    <property type="match status" value="1"/>
</dbReference>
<dbReference type="PIRSF" id="PIRSF018266">
    <property type="entry name" value="FecR"/>
    <property type="match status" value="1"/>
</dbReference>
<comment type="caution">
    <text evidence="3">The sequence shown here is derived from an EMBL/GenBank/DDBJ whole genome shotgun (WGS) entry which is preliminary data.</text>
</comment>
<evidence type="ECO:0000313" key="3">
    <source>
        <dbReference type="EMBL" id="MBC3440544.1"/>
    </source>
</evidence>
<dbReference type="Gene3D" id="2.60.120.1440">
    <property type="match status" value="1"/>
</dbReference>
<protein>
    <submittedName>
        <fullName evidence="3">FecR domain-containing protein</fullName>
    </submittedName>
</protein>
<dbReference type="Proteomes" id="UP000599879">
    <property type="component" value="Unassembled WGS sequence"/>
</dbReference>
<dbReference type="RefSeq" id="WP_186554102.1">
    <property type="nucleotide sequence ID" value="NZ_JABWRE020000001.1"/>
</dbReference>
<feature type="domain" description="FecR protein" evidence="1">
    <location>
        <begin position="105"/>
        <end position="198"/>
    </location>
</feature>
<dbReference type="InterPro" id="IPR012373">
    <property type="entry name" value="Ferrdict_sens_TM"/>
</dbReference>
<feature type="domain" description="FecR N-terminal" evidence="2">
    <location>
        <begin position="8"/>
        <end position="50"/>
    </location>
</feature>
<evidence type="ECO:0000259" key="1">
    <source>
        <dbReference type="Pfam" id="PF04773"/>
    </source>
</evidence>
<dbReference type="Pfam" id="PF04773">
    <property type="entry name" value="FecR"/>
    <property type="match status" value="1"/>
</dbReference>
<proteinExistence type="predicted"/>
<dbReference type="InterPro" id="IPR006860">
    <property type="entry name" value="FecR"/>
</dbReference>
<reference evidence="4" key="3">
    <citation type="submission" date="2021-06" db="EMBL/GenBank/DDBJ databases">
        <title>Updating the genus Pseudomonas: Description of 43 new species and partition of the Pseudomonas putida group.</title>
        <authorList>
            <person name="Girard L."/>
            <person name="Lood C."/>
            <person name="Vandamme P."/>
            <person name="Rokni-Zadeh H."/>
            <person name="Van Noort V."/>
            <person name="Hofte M."/>
            <person name="Lavigne R."/>
            <person name="De Mot R."/>
        </authorList>
    </citation>
    <scope>NUCLEOTIDE SEQUENCE</scope>
    <source>
        <strain evidence="4">SWRI10</strain>
    </source>
</reference>
<organism evidence="3">
    <name type="scientific">Pseudomonas urmiensis</name>
    <dbReference type="NCBI Taxonomy" id="2745493"/>
    <lineage>
        <taxon>Bacteria</taxon>
        <taxon>Pseudomonadati</taxon>
        <taxon>Pseudomonadota</taxon>
        <taxon>Gammaproteobacteria</taxon>
        <taxon>Pseudomonadales</taxon>
        <taxon>Pseudomonadaceae</taxon>
        <taxon>Pseudomonas</taxon>
    </lineage>
</organism>
<reference evidence="3" key="1">
    <citation type="journal article" date="2020" name="Microorganisms">
        <title>Reliable Identification of Environmental Pseudomonas Isolates Using the rpoD Gene.</title>
        <authorList>
            <consortium name="The Broad Institute Genome Sequencing Platform"/>
            <person name="Girard L."/>
            <person name="Lood C."/>
            <person name="Rokni-Zadeh H."/>
            <person name="van Noort V."/>
            <person name="Lavigne R."/>
            <person name="De Mot R."/>
        </authorList>
    </citation>
    <scope>NUCLEOTIDE SEQUENCE</scope>
    <source>
        <strain evidence="3">SWRI10</strain>
    </source>
</reference>
<evidence type="ECO:0000259" key="2">
    <source>
        <dbReference type="Pfam" id="PF16220"/>
    </source>
</evidence>
<reference evidence="3" key="2">
    <citation type="submission" date="2020-07" db="EMBL/GenBank/DDBJ databases">
        <authorList>
            <person name="Lood C."/>
            <person name="Girard L."/>
        </authorList>
    </citation>
    <scope>NUCLEOTIDE SEQUENCE</scope>
    <source>
        <strain evidence="3">SWRI10</strain>
    </source>
</reference>
<dbReference type="InterPro" id="IPR032623">
    <property type="entry name" value="FecR_N"/>
</dbReference>
<accession>A0A923JV02</accession>
<dbReference type="AlphaFoldDB" id="A0A923JV02"/>